<sequence>MEEEALSVSQLGARLNDTTMPNETNGSNSLDAPQIDESLNPSHQNPIENSGDSSRGLPSSFDAEEEKFFNGFMLIGNTWNITSLDGYLCLPHAFEIKNEASINCKGFPEAIAAKYRYKIELGIVDNTTLGLLILSNSNTCKIMERETEAMESEMTSRLRQVILDSLKQLNCKSWIQYQASERSTITIYAIDWYKAGFVVAERLTDEGYLYTSVFPSDASFHFFLRRLGHESDCETFLNHNHYPHFQRRHVTRAIVHIAYDFHLDDHVLFFNDQFVSRANSNPTYKLPIAMIPTVNDYIYLQLPFNLENVASMHQHTCVFNPLNVE</sequence>
<feature type="region of interest" description="Disordered" evidence="1">
    <location>
        <begin position="1"/>
        <end position="60"/>
    </location>
</feature>
<evidence type="ECO:0000256" key="1">
    <source>
        <dbReference type="SAM" id="MobiDB-lite"/>
    </source>
</evidence>
<reference evidence="2 3" key="1">
    <citation type="submission" date="2024-08" db="EMBL/GenBank/DDBJ databases">
        <authorList>
            <person name="Cucini C."/>
            <person name="Frati F."/>
        </authorList>
    </citation>
    <scope>NUCLEOTIDE SEQUENCE [LARGE SCALE GENOMIC DNA]</scope>
</reference>
<proteinExistence type="predicted"/>
<organism evidence="2 3">
    <name type="scientific">Orchesella dallaii</name>
    <dbReference type="NCBI Taxonomy" id="48710"/>
    <lineage>
        <taxon>Eukaryota</taxon>
        <taxon>Metazoa</taxon>
        <taxon>Ecdysozoa</taxon>
        <taxon>Arthropoda</taxon>
        <taxon>Hexapoda</taxon>
        <taxon>Collembola</taxon>
        <taxon>Entomobryomorpha</taxon>
        <taxon>Entomobryoidea</taxon>
        <taxon>Orchesellidae</taxon>
        <taxon>Orchesellinae</taxon>
        <taxon>Orchesella</taxon>
    </lineage>
</organism>
<protein>
    <submittedName>
        <fullName evidence="2">Uncharacterized protein</fullName>
    </submittedName>
</protein>
<dbReference type="EMBL" id="CAXLJM020000022">
    <property type="protein sequence ID" value="CAL8088573.1"/>
    <property type="molecule type" value="Genomic_DNA"/>
</dbReference>
<accession>A0ABP1QAP9</accession>
<evidence type="ECO:0000313" key="3">
    <source>
        <dbReference type="Proteomes" id="UP001642540"/>
    </source>
</evidence>
<name>A0ABP1QAP9_9HEXA</name>
<evidence type="ECO:0000313" key="2">
    <source>
        <dbReference type="EMBL" id="CAL8088573.1"/>
    </source>
</evidence>
<comment type="caution">
    <text evidence="2">The sequence shown here is derived from an EMBL/GenBank/DDBJ whole genome shotgun (WGS) entry which is preliminary data.</text>
</comment>
<feature type="compositionally biased region" description="Polar residues" evidence="1">
    <location>
        <begin position="16"/>
        <end position="57"/>
    </location>
</feature>
<gene>
    <name evidence="2" type="ORF">ODALV1_LOCUS7102</name>
</gene>
<dbReference type="Proteomes" id="UP001642540">
    <property type="component" value="Unassembled WGS sequence"/>
</dbReference>
<keyword evidence="3" id="KW-1185">Reference proteome</keyword>